<feature type="site" description="Important for substrate specificity" evidence="4">
    <location>
        <position position="13"/>
    </location>
</feature>
<accession>A0ABQ3L4C7</accession>
<proteinExistence type="inferred from homology"/>
<dbReference type="PIRSF" id="PIRSF006305">
    <property type="entry name" value="Maf"/>
    <property type="match status" value="1"/>
</dbReference>
<feature type="site" description="Important for substrate specificity" evidence="4">
    <location>
        <position position="154"/>
    </location>
</feature>
<dbReference type="Proteomes" id="UP000659697">
    <property type="component" value="Unassembled WGS sequence"/>
</dbReference>
<feature type="site" description="Important for substrate specificity" evidence="4">
    <location>
        <position position="72"/>
    </location>
</feature>
<comment type="subcellular location">
    <subcellularLocation>
        <location evidence="4">Cytoplasm</location>
    </subcellularLocation>
</comment>
<dbReference type="PANTHER" id="PTHR43213:SF5">
    <property type="entry name" value="BIFUNCTIONAL DTTP_UTP PYROPHOSPHATASE_METHYLTRANSFERASE PROTEIN-RELATED"/>
    <property type="match status" value="1"/>
</dbReference>
<sequence>MHSTIALASASPRRRELLQQLGVTFELVTPDIDESILTAELAATYVSRLALTKAQIGLQLLAGRLPVLGADTSVVIDGCILGKPESEADFLHMMQRLSGRSHQVMTAVALVTPTQQWQILVTTEVWFRSISQQEMADYWQSGEPVDKAGGYGIQGQAGKFVERINGSYSAVVGLPLCETDLLLQKLQRSR</sequence>
<keyword evidence="3 4" id="KW-0546">Nucleotide metabolism</keyword>
<comment type="caution">
    <text evidence="4">Lacks conserved residue(s) required for the propagation of feature annotation.</text>
</comment>
<gene>
    <name evidence="5" type="ORF">GCM10010919_25660</name>
</gene>
<keyword evidence="2 4" id="KW-0378">Hydrolase</keyword>
<evidence type="ECO:0000256" key="3">
    <source>
        <dbReference type="ARBA" id="ARBA00023080"/>
    </source>
</evidence>
<dbReference type="Pfam" id="PF02545">
    <property type="entry name" value="Maf"/>
    <property type="match status" value="1"/>
</dbReference>
<comment type="catalytic activity">
    <reaction evidence="4">
        <text>UTP + H2O = UMP + diphosphate + H(+)</text>
        <dbReference type="Rhea" id="RHEA:29395"/>
        <dbReference type="ChEBI" id="CHEBI:15377"/>
        <dbReference type="ChEBI" id="CHEBI:15378"/>
        <dbReference type="ChEBI" id="CHEBI:33019"/>
        <dbReference type="ChEBI" id="CHEBI:46398"/>
        <dbReference type="ChEBI" id="CHEBI:57865"/>
        <dbReference type="EC" id="3.6.1.9"/>
    </reaction>
</comment>
<organism evidence="5 6">
    <name type="scientific">Alishewanella longhuensis</name>
    <dbReference type="NCBI Taxonomy" id="1091037"/>
    <lineage>
        <taxon>Bacteria</taxon>
        <taxon>Pseudomonadati</taxon>
        <taxon>Pseudomonadota</taxon>
        <taxon>Gammaproteobacteria</taxon>
        <taxon>Alteromonadales</taxon>
        <taxon>Alteromonadaceae</taxon>
        <taxon>Alishewanella</taxon>
    </lineage>
</organism>
<evidence type="ECO:0000256" key="1">
    <source>
        <dbReference type="ARBA" id="ARBA00001968"/>
    </source>
</evidence>
<dbReference type="InterPro" id="IPR003697">
    <property type="entry name" value="Maf-like"/>
</dbReference>
<comment type="function">
    <text evidence="4">Nucleoside triphosphate pyrophosphatase that hydrolyzes dTTP and UTP. May have a dual role in cell division arrest and in preventing the incorporation of modified nucleotides into cellular nucleic acids.</text>
</comment>
<dbReference type="HAMAP" id="MF_00528">
    <property type="entry name" value="Maf"/>
    <property type="match status" value="1"/>
</dbReference>
<keyword evidence="4" id="KW-0963">Cytoplasm</keyword>
<comment type="cofactor">
    <cofactor evidence="1 4">
        <name>a divalent metal cation</name>
        <dbReference type="ChEBI" id="CHEBI:60240"/>
    </cofactor>
</comment>
<keyword evidence="6" id="KW-1185">Reference proteome</keyword>
<dbReference type="InterPro" id="IPR029001">
    <property type="entry name" value="ITPase-like_fam"/>
</dbReference>
<comment type="similarity">
    <text evidence="4">Belongs to the Maf family. YhdE subfamily.</text>
</comment>
<feature type="active site" description="Proton acceptor" evidence="4">
    <location>
        <position position="71"/>
    </location>
</feature>
<comment type="catalytic activity">
    <reaction evidence="4">
        <text>dTTP + H2O = dTMP + diphosphate + H(+)</text>
        <dbReference type="Rhea" id="RHEA:28534"/>
        <dbReference type="ChEBI" id="CHEBI:15377"/>
        <dbReference type="ChEBI" id="CHEBI:15378"/>
        <dbReference type="ChEBI" id="CHEBI:33019"/>
        <dbReference type="ChEBI" id="CHEBI:37568"/>
        <dbReference type="ChEBI" id="CHEBI:63528"/>
        <dbReference type="EC" id="3.6.1.9"/>
    </reaction>
</comment>
<reference evidence="6" key="1">
    <citation type="journal article" date="2019" name="Int. J. Syst. Evol. Microbiol.">
        <title>The Global Catalogue of Microorganisms (GCM) 10K type strain sequencing project: providing services to taxonomists for standard genome sequencing and annotation.</title>
        <authorList>
            <consortium name="The Broad Institute Genomics Platform"/>
            <consortium name="The Broad Institute Genome Sequencing Center for Infectious Disease"/>
            <person name="Wu L."/>
            <person name="Ma J."/>
        </authorList>
    </citation>
    <scope>NUCLEOTIDE SEQUENCE [LARGE SCALE GENOMIC DNA]</scope>
    <source>
        <strain evidence="6">CGMCC 1.7003</strain>
    </source>
</reference>
<dbReference type="RefSeq" id="WP_189433417.1">
    <property type="nucleotide sequence ID" value="NZ_BNAO01000006.1"/>
</dbReference>
<dbReference type="CDD" id="cd00555">
    <property type="entry name" value="Maf"/>
    <property type="match status" value="1"/>
</dbReference>
<evidence type="ECO:0000313" key="5">
    <source>
        <dbReference type="EMBL" id="GHG72964.1"/>
    </source>
</evidence>
<dbReference type="SUPFAM" id="SSF52972">
    <property type="entry name" value="ITPase-like"/>
    <property type="match status" value="1"/>
</dbReference>
<evidence type="ECO:0000313" key="6">
    <source>
        <dbReference type="Proteomes" id="UP000659697"/>
    </source>
</evidence>
<evidence type="ECO:0000256" key="4">
    <source>
        <dbReference type="HAMAP-Rule" id="MF_00528"/>
    </source>
</evidence>
<comment type="caution">
    <text evidence="5">The sequence shown here is derived from an EMBL/GenBank/DDBJ whole genome shotgun (WGS) entry which is preliminary data.</text>
</comment>
<dbReference type="EMBL" id="BNAO01000006">
    <property type="protein sequence ID" value="GHG72964.1"/>
    <property type="molecule type" value="Genomic_DNA"/>
</dbReference>
<dbReference type="NCBIfam" id="TIGR00172">
    <property type="entry name" value="maf"/>
    <property type="match status" value="1"/>
</dbReference>
<evidence type="ECO:0000256" key="2">
    <source>
        <dbReference type="ARBA" id="ARBA00022801"/>
    </source>
</evidence>
<dbReference type="Gene3D" id="3.90.950.10">
    <property type="match status" value="1"/>
</dbReference>
<dbReference type="EC" id="3.6.1.9" evidence="4"/>
<name>A0ABQ3L4C7_9ALTE</name>
<dbReference type="PANTHER" id="PTHR43213">
    <property type="entry name" value="BIFUNCTIONAL DTTP/UTP PYROPHOSPHATASE/METHYLTRANSFERASE PROTEIN-RELATED"/>
    <property type="match status" value="1"/>
</dbReference>
<protein>
    <recommendedName>
        <fullName evidence="4">dTTP/UTP pyrophosphatase</fullName>
        <shortName evidence="4">dTTPase/UTPase</shortName>
        <ecNumber evidence="4">3.6.1.9</ecNumber>
    </recommendedName>
    <alternativeName>
        <fullName evidence="4">Nucleoside triphosphate pyrophosphatase</fullName>
    </alternativeName>
    <alternativeName>
        <fullName evidence="4">Nucleotide pyrophosphatase</fullName>
        <shortName evidence="4">Nucleotide PPase</shortName>
    </alternativeName>
</protein>